<dbReference type="STRING" id="447689.BA195_11245"/>
<sequence>MKLYKLLFLFILLPTIMMATDKKKHEKSKTINKSFNVTKNATLYINNKYGNVNVTTWDQNRIEIDVKIIVKGNDLKTVTKKLNAINVLFEASSNLVEARTKIESIKSNWSFWSNSNINYKINYFIKMPITNNADLNNQYGTIELDKLKGKANLNCDYGNIFVDALLNNTNTIELDYCGSSEINFIKAGTINIDYSKIKIEKSETLNINADYTTVKIGNTNYLRFNSDYGSVNVNNGGTIIGNSDYAAIKIGTLSKNLKINTDYGSVKVANILKGFEDITIDGSYTGIKLGTHSNNNFNLIVDLGYAGFNYPENKIKFFKSIKKNTKKYYEGSFGKTNNNSTINIKSKYGSVSLKVND</sequence>
<proteinExistence type="predicted"/>
<reference evidence="2 3" key="1">
    <citation type="submission" date="2016-06" db="EMBL/GenBank/DDBJ databases">
        <title>Draft Genome Sequence of Tenacibaculum soleae UCD-KL19.</title>
        <authorList>
            <person name="Eisen J.A."/>
            <person name="Coil D.A."/>
            <person name="Lujan K.M."/>
        </authorList>
    </citation>
    <scope>NUCLEOTIDE SEQUENCE [LARGE SCALE GENOMIC DNA]</scope>
    <source>
        <strain evidence="2 3">UCD-KL19</strain>
    </source>
</reference>
<evidence type="ECO:0000256" key="1">
    <source>
        <dbReference type="SAM" id="SignalP"/>
    </source>
</evidence>
<dbReference type="AlphaFoldDB" id="A0A1B9XXB4"/>
<gene>
    <name evidence="2" type="ORF">BA195_11245</name>
</gene>
<feature type="chain" id="PRO_5008639874" description="Adhesin domain-containing protein" evidence="1">
    <location>
        <begin position="20"/>
        <end position="357"/>
    </location>
</feature>
<evidence type="ECO:0000313" key="2">
    <source>
        <dbReference type="EMBL" id="OCK42194.1"/>
    </source>
</evidence>
<feature type="signal peptide" evidence="1">
    <location>
        <begin position="1"/>
        <end position="19"/>
    </location>
</feature>
<keyword evidence="1" id="KW-0732">Signal</keyword>
<evidence type="ECO:0000313" key="3">
    <source>
        <dbReference type="Proteomes" id="UP000093186"/>
    </source>
</evidence>
<keyword evidence="3" id="KW-1185">Reference proteome</keyword>
<name>A0A1B9XXB4_9FLAO</name>
<accession>A0A1B9XXB4</accession>
<dbReference type="EMBL" id="MAKX01000024">
    <property type="protein sequence ID" value="OCK42194.1"/>
    <property type="molecule type" value="Genomic_DNA"/>
</dbReference>
<dbReference type="Proteomes" id="UP000093186">
    <property type="component" value="Unassembled WGS sequence"/>
</dbReference>
<organism evidence="2 3">
    <name type="scientific">Tenacibaculum soleae</name>
    <dbReference type="NCBI Taxonomy" id="447689"/>
    <lineage>
        <taxon>Bacteria</taxon>
        <taxon>Pseudomonadati</taxon>
        <taxon>Bacteroidota</taxon>
        <taxon>Flavobacteriia</taxon>
        <taxon>Flavobacteriales</taxon>
        <taxon>Flavobacteriaceae</taxon>
        <taxon>Tenacibaculum</taxon>
    </lineage>
</organism>
<protein>
    <recommendedName>
        <fullName evidence="4">Adhesin domain-containing protein</fullName>
    </recommendedName>
</protein>
<comment type="caution">
    <text evidence="2">The sequence shown here is derived from an EMBL/GenBank/DDBJ whole genome shotgun (WGS) entry which is preliminary data.</text>
</comment>
<evidence type="ECO:0008006" key="4">
    <source>
        <dbReference type="Google" id="ProtNLM"/>
    </source>
</evidence>